<comment type="similarity">
    <text evidence="1">Belongs to the PPR family. P subfamily.</text>
</comment>
<evidence type="ECO:0000313" key="5">
    <source>
        <dbReference type="EMBL" id="JAD81912.1"/>
    </source>
</evidence>
<sequence length="221" mass="25814">MKKRGWTPGIAVYNSLVYVLTRENCMKDAHNVFNKLIDEGLQPNVETYNSMIVPLCESCKLDEARMVMESMVLKGIVPSTSMYHAFLKQEGIEESLKLLRKMKEDGSDPKSDTFLMLIEKFFQRNESGNALRVWNEMRRYDISPARSHYMTMVQGLVKHGCIPRALEYYDEMKEKGFAPDTQLDKEFKTFLLANRDHWRGAGKYNIIPQRGRHFTIRSRMQ</sequence>
<dbReference type="AlphaFoldDB" id="A0A0A9DDT1"/>
<reference evidence="5" key="2">
    <citation type="journal article" date="2015" name="Data Brief">
        <title>Shoot transcriptome of the giant reed, Arundo donax.</title>
        <authorList>
            <person name="Barrero R.A."/>
            <person name="Guerrero F.D."/>
            <person name="Moolhuijzen P."/>
            <person name="Goolsby J.A."/>
            <person name="Tidwell J."/>
            <person name="Bellgard S.E."/>
            <person name="Bellgard M.I."/>
        </authorList>
    </citation>
    <scope>NUCLEOTIDE SEQUENCE</scope>
    <source>
        <tissue evidence="5">Shoot tissue taken approximately 20 cm above the soil surface</tissue>
    </source>
</reference>
<dbReference type="PANTHER" id="PTHR47939:SF5">
    <property type="entry name" value="PENTACOTRIPEPTIDE-REPEAT REGION OF PRORP DOMAIN-CONTAINING PROTEIN"/>
    <property type="match status" value="1"/>
</dbReference>
<evidence type="ECO:0000256" key="3">
    <source>
        <dbReference type="ARBA" id="ARBA00022946"/>
    </source>
</evidence>
<protein>
    <recommendedName>
        <fullName evidence="6">Pentacotripeptide-repeat region of PRORP domain-containing protein</fullName>
    </recommendedName>
</protein>
<dbReference type="PANTHER" id="PTHR47939">
    <property type="entry name" value="MEMBRANE-ASSOCIATED SALT-INDUCIBLE PROTEIN-LIKE"/>
    <property type="match status" value="1"/>
</dbReference>
<proteinExistence type="inferred from homology"/>
<dbReference type="NCBIfam" id="TIGR00756">
    <property type="entry name" value="PPR"/>
    <property type="match status" value="3"/>
</dbReference>
<name>A0A0A9DDT1_ARUDO</name>
<evidence type="ECO:0008006" key="6">
    <source>
        <dbReference type="Google" id="ProtNLM"/>
    </source>
</evidence>
<keyword evidence="2" id="KW-0677">Repeat</keyword>
<feature type="repeat" description="PPR" evidence="4">
    <location>
        <begin position="145"/>
        <end position="179"/>
    </location>
</feature>
<keyword evidence="3" id="KW-0809">Transit peptide</keyword>
<accession>A0A0A9DDT1</accession>
<dbReference type="Pfam" id="PF13041">
    <property type="entry name" value="PPR_2"/>
    <property type="match status" value="1"/>
</dbReference>
<dbReference type="InterPro" id="IPR011990">
    <property type="entry name" value="TPR-like_helical_dom_sf"/>
</dbReference>
<dbReference type="InterPro" id="IPR050667">
    <property type="entry name" value="PPR-containing_protein"/>
</dbReference>
<feature type="repeat" description="PPR" evidence="4">
    <location>
        <begin position="44"/>
        <end position="78"/>
    </location>
</feature>
<evidence type="ECO:0000256" key="2">
    <source>
        <dbReference type="ARBA" id="ARBA00022737"/>
    </source>
</evidence>
<dbReference type="EMBL" id="GBRH01215983">
    <property type="protein sequence ID" value="JAD81912.1"/>
    <property type="molecule type" value="Transcribed_RNA"/>
</dbReference>
<evidence type="ECO:0000256" key="1">
    <source>
        <dbReference type="ARBA" id="ARBA00007626"/>
    </source>
</evidence>
<reference evidence="5" key="1">
    <citation type="submission" date="2014-09" db="EMBL/GenBank/DDBJ databases">
        <authorList>
            <person name="Magalhaes I.L.F."/>
            <person name="Oliveira U."/>
            <person name="Santos F.R."/>
            <person name="Vidigal T.H.D.A."/>
            <person name="Brescovit A.D."/>
            <person name="Santos A.J."/>
        </authorList>
    </citation>
    <scope>NUCLEOTIDE SEQUENCE</scope>
    <source>
        <tissue evidence="5">Shoot tissue taken approximately 20 cm above the soil surface</tissue>
    </source>
</reference>
<dbReference type="Pfam" id="PF01535">
    <property type="entry name" value="PPR"/>
    <property type="match status" value="2"/>
</dbReference>
<evidence type="ECO:0000256" key="4">
    <source>
        <dbReference type="PROSITE-ProRule" id="PRU00708"/>
    </source>
</evidence>
<organism evidence="5">
    <name type="scientific">Arundo donax</name>
    <name type="common">Giant reed</name>
    <name type="synonym">Donax arundinaceus</name>
    <dbReference type="NCBI Taxonomy" id="35708"/>
    <lineage>
        <taxon>Eukaryota</taxon>
        <taxon>Viridiplantae</taxon>
        <taxon>Streptophyta</taxon>
        <taxon>Embryophyta</taxon>
        <taxon>Tracheophyta</taxon>
        <taxon>Spermatophyta</taxon>
        <taxon>Magnoliopsida</taxon>
        <taxon>Liliopsida</taxon>
        <taxon>Poales</taxon>
        <taxon>Poaceae</taxon>
        <taxon>PACMAD clade</taxon>
        <taxon>Arundinoideae</taxon>
        <taxon>Arundineae</taxon>
        <taxon>Arundo</taxon>
    </lineage>
</organism>
<dbReference type="InterPro" id="IPR002885">
    <property type="entry name" value="PPR_rpt"/>
</dbReference>
<dbReference type="PROSITE" id="PS51375">
    <property type="entry name" value="PPR"/>
    <property type="match status" value="3"/>
</dbReference>
<dbReference type="Gene3D" id="1.25.40.10">
    <property type="entry name" value="Tetratricopeptide repeat domain"/>
    <property type="match status" value="2"/>
</dbReference>
<feature type="repeat" description="PPR" evidence="4">
    <location>
        <begin position="9"/>
        <end position="43"/>
    </location>
</feature>